<dbReference type="InterPro" id="IPR004805">
    <property type="entry name" value="DnaE2/DnaE/PolC"/>
</dbReference>
<proteinExistence type="predicted"/>
<dbReference type="InterPro" id="IPR029460">
    <property type="entry name" value="DNAPol_HHH"/>
</dbReference>
<protein>
    <recommendedName>
        <fullName evidence="3">DNA polymerase III subunit alpha</fullName>
        <ecNumber evidence="2">2.7.7.7</ecNumber>
    </recommendedName>
</protein>
<dbReference type="Gene3D" id="1.10.10.1600">
    <property type="entry name" value="Bacterial DNA polymerase III alpha subunit, thumb domain"/>
    <property type="match status" value="1"/>
</dbReference>
<dbReference type="InterPro" id="IPR004365">
    <property type="entry name" value="NA-bd_OB_tRNA"/>
</dbReference>
<dbReference type="GO" id="GO:0006260">
    <property type="term" value="P:DNA replication"/>
    <property type="evidence" value="ECO:0007669"/>
    <property type="project" value="UniProtKB-KW"/>
</dbReference>
<dbReference type="Pfam" id="PF07733">
    <property type="entry name" value="DNA_pol3_alpha"/>
    <property type="match status" value="1"/>
</dbReference>
<dbReference type="InterPro" id="IPR011708">
    <property type="entry name" value="DNA_pol3_alpha_NTPase_dom"/>
</dbReference>
<dbReference type="EMBL" id="LR796737">
    <property type="protein sequence ID" value="CAB4162881.1"/>
    <property type="molecule type" value="Genomic_DNA"/>
</dbReference>
<evidence type="ECO:0000256" key="1">
    <source>
        <dbReference type="ARBA" id="ARBA00004496"/>
    </source>
</evidence>
<evidence type="ECO:0000313" key="11">
    <source>
        <dbReference type="EMBL" id="CAB4162881.1"/>
    </source>
</evidence>
<dbReference type="InterPro" id="IPR041931">
    <property type="entry name" value="DNA_pol3_alpha_thumb_dom"/>
</dbReference>
<keyword evidence="6" id="KW-0235">DNA replication</keyword>
<dbReference type="InterPro" id="IPR003141">
    <property type="entry name" value="Pol/His_phosphatase_N"/>
</dbReference>
<dbReference type="Pfam" id="PF17657">
    <property type="entry name" value="DNA_pol3_finger"/>
    <property type="match status" value="1"/>
</dbReference>
<dbReference type="PANTHER" id="PTHR32294">
    <property type="entry name" value="DNA POLYMERASE III SUBUNIT ALPHA"/>
    <property type="match status" value="1"/>
</dbReference>
<dbReference type="PANTHER" id="PTHR32294:SF0">
    <property type="entry name" value="DNA POLYMERASE III SUBUNIT ALPHA"/>
    <property type="match status" value="1"/>
</dbReference>
<sequence>MLDGHGKVEQYFAKAKDLGMIGLATTDHGNIHSWLDFYDAGTSAGVKPILGSEFYQARKSRFDRDEEERSGPAKNEWEQRGPYHITILAKNNTGYHNIIKMSSRSYLEGYYVKPRIDHQLIAEHSDGIIVLSGCLNGEVAQALLRGDSKFALEAAAKMQDIVGKENYFIEIQNHGLAEQIKITQGLIDIAQAIGAKIVPTGDCHYVHKEDARAHDIMLCVSTNCNIHTENRFSFSGDNFYLKSYDEMLSVFSEDWLKNTLDISSMVDVNLKFGELYFPHFPLPDKTNTNDYLDSLAWEGLKKKYGDPLPDEVLARAQHELRVVKDMGYPEYFLVVSDLVQWAKSNDIRVGWGRGSAAGSILSYALGITNLDPLKFGLMFERFLVEGRKSMPDIDLDFDDRFRDKVINYAREKYGDDKVAHICTFNKTGARQSIRDAARALAYDFIGGDKVAKLVPAPVLGVAKSLSECMETPEFKDLYESDDDAKLIVDAAFGLEGLIRQTGMHAAGVVISREPLTEYLPIMKKGADSPVITQWDMGRVEQCGLLKIDFLGLRNLGVIDHCIKLIHKNKDVLIDVDKIPLDDYKTYQELCKGNAIGVFQLESTGMRELMVQLQPQTVQDIMALISLYRPGPMGSGMDKLYISRKHSRSSIEYDHPNLEKVLGPSLGIMLYQEDVLGVARELAGFSTAEADDLRKVIGKKLMDKIALFRGKFVKGCMENSSISEDKANKIYSDIEYFGGYGFNRAHAASYAMISYITAYLKANYTAEYMAALLSSVTGNKDKLALYLSDCRKLGIKVLSPSINKSVEDFAVISDSEIIFGLSAINGIGTAVSEAILSSRDNGHPYTSMHDFLRRTGAAVLKKSTLEHLSNAGAFDELITEVFDQDFGRQTELNLLEKEKEELGIYVSKNPVDGVWDLLSKNIDYEIIDIADLPAGSRVNIGGIISSSKKMITKKGAKMYKFNIQDISSDIEVIVFPREAKKFDDDYFQNGDVVMITGAVNKDGDDENVISKILLNSCEKLDLSNFSGGTPIYLQVDSNISADTLKKMYAIINATDGGSYVFLSYKENGKTLSFKFKKKTSISVKDKLNSLLAEKV</sequence>
<dbReference type="CDD" id="cd04485">
    <property type="entry name" value="DnaE_OBF"/>
    <property type="match status" value="1"/>
</dbReference>
<dbReference type="GO" id="GO:0003887">
    <property type="term" value="F:DNA-directed DNA polymerase activity"/>
    <property type="evidence" value="ECO:0007669"/>
    <property type="project" value="UniProtKB-KW"/>
</dbReference>
<evidence type="ECO:0000256" key="6">
    <source>
        <dbReference type="ARBA" id="ARBA00022705"/>
    </source>
</evidence>
<dbReference type="InterPro" id="IPR012340">
    <property type="entry name" value="NA-bd_OB-fold"/>
</dbReference>
<evidence type="ECO:0000256" key="7">
    <source>
        <dbReference type="ARBA" id="ARBA00022932"/>
    </source>
</evidence>
<dbReference type="InterPro" id="IPR016195">
    <property type="entry name" value="Pol/histidinol_Pase-like"/>
</dbReference>
<evidence type="ECO:0000256" key="3">
    <source>
        <dbReference type="ARBA" id="ARBA00019114"/>
    </source>
</evidence>
<evidence type="ECO:0000256" key="8">
    <source>
        <dbReference type="ARBA" id="ARBA00049244"/>
    </source>
</evidence>
<dbReference type="CDD" id="cd12113">
    <property type="entry name" value="PHP_PolIIIA_DnaE3"/>
    <property type="match status" value="1"/>
</dbReference>
<dbReference type="GO" id="GO:0003676">
    <property type="term" value="F:nucleic acid binding"/>
    <property type="evidence" value="ECO:0007669"/>
    <property type="project" value="InterPro"/>
</dbReference>
<dbReference type="InterPro" id="IPR040982">
    <property type="entry name" value="DNA_pol3_finger"/>
</dbReference>
<feature type="domain" description="Polymerase/histidinol phosphatase N-terminal" evidence="9">
    <location>
        <begin position="1"/>
        <end position="58"/>
    </location>
</feature>
<dbReference type="NCBIfam" id="TIGR00594">
    <property type="entry name" value="polc"/>
    <property type="match status" value="1"/>
</dbReference>
<dbReference type="EC" id="2.7.7.7" evidence="2"/>
<gene>
    <name evidence="10" type="ORF">UFOVP436_163</name>
    <name evidence="11" type="ORF">UFOVP784_163</name>
</gene>
<dbReference type="Pfam" id="PF02811">
    <property type="entry name" value="PHP"/>
    <property type="match status" value="1"/>
</dbReference>
<comment type="catalytic activity">
    <reaction evidence="8">
        <text>DNA(n) + a 2'-deoxyribonucleoside 5'-triphosphate = DNA(n+1) + diphosphate</text>
        <dbReference type="Rhea" id="RHEA:22508"/>
        <dbReference type="Rhea" id="RHEA-COMP:17339"/>
        <dbReference type="Rhea" id="RHEA-COMP:17340"/>
        <dbReference type="ChEBI" id="CHEBI:33019"/>
        <dbReference type="ChEBI" id="CHEBI:61560"/>
        <dbReference type="ChEBI" id="CHEBI:173112"/>
        <dbReference type="EC" id="2.7.7.7"/>
    </reaction>
</comment>
<organism evidence="11">
    <name type="scientific">uncultured Caudovirales phage</name>
    <dbReference type="NCBI Taxonomy" id="2100421"/>
    <lineage>
        <taxon>Viruses</taxon>
        <taxon>Duplodnaviria</taxon>
        <taxon>Heunggongvirae</taxon>
        <taxon>Uroviricota</taxon>
        <taxon>Caudoviricetes</taxon>
        <taxon>Peduoviridae</taxon>
        <taxon>Maltschvirus</taxon>
        <taxon>Maltschvirus maltsch</taxon>
    </lineage>
</organism>
<keyword evidence="4" id="KW-0808">Transferase</keyword>
<dbReference type="Gene3D" id="1.10.150.870">
    <property type="match status" value="1"/>
</dbReference>
<evidence type="ECO:0000259" key="9">
    <source>
        <dbReference type="SMART" id="SM00481"/>
    </source>
</evidence>
<evidence type="ECO:0000256" key="4">
    <source>
        <dbReference type="ARBA" id="ARBA00022679"/>
    </source>
</evidence>
<dbReference type="NCBIfam" id="NF004226">
    <property type="entry name" value="PRK05673.1"/>
    <property type="match status" value="1"/>
</dbReference>
<accession>A0A6J5P0G1</accession>
<dbReference type="Gene3D" id="2.40.50.140">
    <property type="entry name" value="Nucleic acid-binding proteins"/>
    <property type="match status" value="1"/>
</dbReference>
<evidence type="ECO:0000256" key="5">
    <source>
        <dbReference type="ARBA" id="ARBA00022695"/>
    </source>
</evidence>
<dbReference type="SUPFAM" id="SSF89550">
    <property type="entry name" value="PHP domain-like"/>
    <property type="match status" value="1"/>
</dbReference>
<reference evidence="11" key="1">
    <citation type="submission" date="2020-04" db="EMBL/GenBank/DDBJ databases">
        <authorList>
            <person name="Chiriac C."/>
            <person name="Salcher M."/>
            <person name="Ghai R."/>
            <person name="Kavagutti S V."/>
        </authorList>
    </citation>
    <scope>NUCLEOTIDE SEQUENCE</scope>
</reference>
<keyword evidence="5" id="KW-0548">Nucleotidyltransferase</keyword>
<comment type="subcellular location">
    <subcellularLocation>
        <location evidence="1">Cytoplasm</location>
    </subcellularLocation>
</comment>
<dbReference type="EMBL" id="LR796418">
    <property type="protein sequence ID" value="CAB4143511.1"/>
    <property type="molecule type" value="Genomic_DNA"/>
</dbReference>
<dbReference type="Gene3D" id="3.20.20.140">
    <property type="entry name" value="Metal-dependent hydrolases"/>
    <property type="match status" value="1"/>
</dbReference>
<dbReference type="GO" id="GO:0008408">
    <property type="term" value="F:3'-5' exonuclease activity"/>
    <property type="evidence" value="ECO:0007669"/>
    <property type="project" value="InterPro"/>
</dbReference>
<dbReference type="Pfam" id="PF14579">
    <property type="entry name" value="HHH_6"/>
    <property type="match status" value="1"/>
</dbReference>
<dbReference type="Pfam" id="PF01336">
    <property type="entry name" value="tRNA_anti-codon"/>
    <property type="match status" value="1"/>
</dbReference>
<dbReference type="InterPro" id="IPR004013">
    <property type="entry name" value="PHP_dom"/>
</dbReference>
<keyword evidence="7" id="KW-0239">DNA-directed DNA polymerase</keyword>
<name>A0A6J5P0G1_9CAUD</name>
<evidence type="ECO:0000256" key="2">
    <source>
        <dbReference type="ARBA" id="ARBA00012417"/>
    </source>
</evidence>
<dbReference type="SMART" id="SM00481">
    <property type="entry name" value="POLIIIAc"/>
    <property type="match status" value="1"/>
</dbReference>
<evidence type="ECO:0000313" key="10">
    <source>
        <dbReference type="EMBL" id="CAB4143511.1"/>
    </source>
</evidence>